<keyword evidence="4 5" id="KW-0539">Nucleus</keyword>
<protein>
    <recommendedName>
        <fullName evidence="5">U3 small nucleolar RNA-associated protein 22</fullName>
    </recommendedName>
</protein>
<evidence type="ECO:0000256" key="1">
    <source>
        <dbReference type="ARBA" id="ARBA00004604"/>
    </source>
</evidence>
<evidence type="ECO:0000256" key="2">
    <source>
        <dbReference type="ARBA" id="ARBA00006674"/>
    </source>
</evidence>
<dbReference type="Pfam" id="PF17407">
    <property type="entry name" value="Nrap_D6"/>
    <property type="match status" value="1"/>
</dbReference>
<evidence type="ECO:0000259" key="11">
    <source>
        <dbReference type="Pfam" id="PF17406"/>
    </source>
</evidence>
<organism evidence="13 14">
    <name type="scientific">Mucor saturninus</name>
    <dbReference type="NCBI Taxonomy" id="64648"/>
    <lineage>
        <taxon>Eukaryota</taxon>
        <taxon>Fungi</taxon>
        <taxon>Fungi incertae sedis</taxon>
        <taxon>Mucoromycota</taxon>
        <taxon>Mucoromycotina</taxon>
        <taxon>Mucoromycetes</taxon>
        <taxon>Mucorales</taxon>
        <taxon>Mucorineae</taxon>
        <taxon>Mucoraceae</taxon>
        <taxon>Mucor</taxon>
    </lineage>
</organism>
<dbReference type="GO" id="GO:0006364">
    <property type="term" value="P:rRNA processing"/>
    <property type="evidence" value="ECO:0007669"/>
    <property type="project" value="UniProtKB-KW"/>
</dbReference>
<keyword evidence="3 5" id="KW-0694">RNA-binding</keyword>
<dbReference type="GO" id="GO:0034456">
    <property type="term" value="C:UTP-C complex"/>
    <property type="evidence" value="ECO:0007669"/>
    <property type="project" value="TreeGrafter"/>
</dbReference>
<keyword evidence="5" id="KW-0690">Ribosome biogenesis</keyword>
<evidence type="ECO:0000259" key="10">
    <source>
        <dbReference type="Pfam" id="PF17405"/>
    </source>
</evidence>
<dbReference type="AlphaFoldDB" id="A0A8H7R858"/>
<dbReference type="InterPro" id="IPR035367">
    <property type="entry name" value="Nrap_D2"/>
</dbReference>
<dbReference type="Pfam" id="PF17405">
    <property type="entry name" value="Nrap_D4"/>
    <property type="match status" value="1"/>
</dbReference>
<comment type="similarity">
    <text evidence="2 5">Belongs to the NRAP family.</text>
</comment>
<dbReference type="Proteomes" id="UP000603453">
    <property type="component" value="Unassembled WGS sequence"/>
</dbReference>
<evidence type="ECO:0000256" key="6">
    <source>
        <dbReference type="SAM" id="MobiDB-lite"/>
    </source>
</evidence>
<feature type="domain" description="Nrap protein" evidence="10">
    <location>
        <begin position="680"/>
        <end position="878"/>
    </location>
</feature>
<evidence type="ECO:0000313" key="13">
    <source>
        <dbReference type="EMBL" id="KAG2206134.1"/>
    </source>
</evidence>
<keyword evidence="14" id="KW-1185">Reference proteome</keyword>
<dbReference type="InterPro" id="IPR035370">
    <property type="entry name" value="Nrap_D5"/>
</dbReference>
<feature type="compositionally biased region" description="Basic and acidic residues" evidence="6">
    <location>
        <begin position="13"/>
        <end position="35"/>
    </location>
</feature>
<feature type="domain" description="Nrap protein" evidence="7">
    <location>
        <begin position="209"/>
        <end position="342"/>
    </location>
</feature>
<keyword evidence="5" id="KW-0698">rRNA processing</keyword>
<dbReference type="Gene3D" id="1.10.1410.10">
    <property type="match status" value="2"/>
</dbReference>
<name>A0A8H7R858_9FUNG</name>
<evidence type="ECO:0000313" key="14">
    <source>
        <dbReference type="Proteomes" id="UP000603453"/>
    </source>
</evidence>
<dbReference type="InterPro" id="IPR035368">
    <property type="entry name" value="Nrap_D3"/>
</dbReference>
<evidence type="ECO:0000259" key="9">
    <source>
        <dbReference type="Pfam" id="PF17404"/>
    </source>
</evidence>
<proteinExistence type="inferred from homology"/>
<dbReference type="InterPro" id="IPR035371">
    <property type="entry name" value="Nrap_D6"/>
</dbReference>
<evidence type="ECO:0000259" key="8">
    <source>
        <dbReference type="Pfam" id="PF17403"/>
    </source>
</evidence>
<dbReference type="GO" id="GO:0003723">
    <property type="term" value="F:RNA binding"/>
    <property type="evidence" value="ECO:0007669"/>
    <property type="project" value="UniProtKB-KW"/>
</dbReference>
<accession>A0A8H7R858</accession>
<keyword evidence="5" id="KW-0687">Ribonucleoprotein</keyword>
<dbReference type="GO" id="GO:0032545">
    <property type="term" value="C:CURI complex"/>
    <property type="evidence" value="ECO:0007669"/>
    <property type="project" value="TreeGrafter"/>
</dbReference>
<reference evidence="13" key="1">
    <citation type="submission" date="2020-12" db="EMBL/GenBank/DDBJ databases">
        <title>Metabolic potential, ecology and presence of endohyphal bacteria is reflected in genomic diversity of Mucoromycotina.</title>
        <authorList>
            <person name="Muszewska A."/>
            <person name="Okrasinska A."/>
            <person name="Steczkiewicz K."/>
            <person name="Drgas O."/>
            <person name="Orlowska M."/>
            <person name="Perlinska-Lenart U."/>
            <person name="Aleksandrzak-Piekarczyk T."/>
            <person name="Szatraj K."/>
            <person name="Zielenkiewicz U."/>
            <person name="Pilsyk S."/>
            <person name="Malc E."/>
            <person name="Mieczkowski P."/>
            <person name="Kruszewska J.S."/>
            <person name="Biernat P."/>
            <person name="Pawlowska J."/>
        </authorList>
    </citation>
    <scope>NUCLEOTIDE SEQUENCE</scope>
    <source>
        <strain evidence="13">WA0000017839</strain>
    </source>
</reference>
<dbReference type="SUPFAM" id="SSF81631">
    <property type="entry name" value="PAP/OAS1 substrate-binding domain"/>
    <property type="match status" value="1"/>
</dbReference>
<dbReference type="GO" id="GO:0032040">
    <property type="term" value="C:small-subunit processome"/>
    <property type="evidence" value="ECO:0007669"/>
    <property type="project" value="TreeGrafter"/>
</dbReference>
<dbReference type="InterPro" id="IPR035082">
    <property type="entry name" value="Nrap_D1"/>
</dbReference>
<feature type="domain" description="Nrap protein" evidence="9">
    <location>
        <begin position="496"/>
        <end position="652"/>
    </location>
</feature>
<dbReference type="Gene3D" id="3.30.70.3020">
    <property type="match status" value="1"/>
</dbReference>
<dbReference type="InterPro" id="IPR035369">
    <property type="entry name" value="Nrap_D4"/>
</dbReference>
<feature type="domain" description="Nrap protein" evidence="12">
    <location>
        <begin position="1039"/>
        <end position="1179"/>
    </location>
</feature>
<comment type="subcellular location">
    <subcellularLocation>
        <location evidence="1 5">Nucleus</location>
        <location evidence="1 5">Nucleolus</location>
    </subcellularLocation>
</comment>
<dbReference type="Pfam" id="PF17404">
    <property type="entry name" value="Nrap_D3"/>
    <property type="match status" value="1"/>
</dbReference>
<dbReference type="GO" id="GO:0006409">
    <property type="term" value="P:tRNA export from nucleus"/>
    <property type="evidence" value="ECO:0007669"/>
    <property type="project" value="TreeGrafter"/>
</dbReference>
<feature type="domain" description="Nrap protein" evidence="8">
    <location>
        <begin position="347"/>
        <end position="489"/>
    </location>
</feature>
<evidence type="ECO:0000256" key="3">
    <source>
        <dbReference type="ARBA" id="ARBA00022884"/>
    </source>
</evidence>
<dbReference type="PANTHER" id="PTHR17972:SF0">
    <property type="entry name" value="NUCLEOLAR PROTEIN 6"/>
    <property type="match status" value="1"/>
</dbReference>
<dbReference type="OrthoDB" id="10251401at2759"/>
<gene>
    <name evidence="13" type="ORF">INT47_003783</name>
</gene>
<comment type="caution">
    <text evidence="13">The sequence shown here is derived from an EMBL/GenBank/DDBJ whole genome shotgun (WGS) entry which is preliminary data.</text>
</comment>
<feature type="region of interest" description="Disordered" evidence="6">
    <location>
        <begin position="1"/>
        <end position="83"/>
    </location>
</feature>
<feature type="compositionally biased region" description="Basic residues" evidence="6">
    <location>
        <begin position="1"/>
        <end position="12"/>
    </location>
</feature>
<evidence type="ECO:0000256" key="5">
    <source>
        <dbReference type="RuleBase" id="RU364032"/>
    </source>
</evidence>
<evidence type="ECO:0000259" key="7">
    <source>
        <dbReference type="Pfam" id="PF03813"/>
    </source>
</evidence>
<dbReference type="Pfam" id="PF03813">
    <property type="entry name" value="Nrap"/>
    <property type="match status" value="1"/>
</dbReference>
<evidence type="ECO:0000259" key="12">
    <source>
        <dbReference type="Pfam" id="PF17407"/>
    </source>
</evidence>
<evidence type="ECO:0000256" key="4">
    <source>
        <dbReference type="ARBA" id="ARBA00023242"/>
    </source>
</evidence>
<dbReference type="EMBL" id="JAEPRD010000032">
    <property type="protein sequence ID" value="KAG2206134.1"/>
    <property type="molecule type" value="Genomic_DNA"/>
</dbReference>
<dbReference type="Pfam" id="PF17403">
    <property type="entry name" value="Nrap_D2"/>
    <property type="match status" value="1"/>
</dbReference>
<sequence length="1186" mass="133923">MVLAAKRKYKKSANHDEPNSKQAKKDRQSKTKDVDMSDDGDDLMAGNTGFSEEEGTAAWESGSDDDSEPEHKTESTAIKTTKATEDDIISGELEGLKETAELFKSNIFKLEIDELLSEVTMNYEKHKTLEKALHNLKAIFDTIPKGKQMKLTEFAKNMKSKNKIVTPFPDPQPAEDALHSFTFEKPTSVHIVGGYGLKTVAKTKTPFNVDIAVEMPNSIFQEKDYANYRYHHKRACYLAVLAHAIQSSDKKFNIEYSTLNGDLRRPILLVKPAGDKSDVDFSKTKCVIRILPSVNADVFPIHRLAPGKSCVKPAKATPHYNASLLMDTSYTGNLAFLYQHSKNSPDFKNAILLARTWIYQRGLATTNTGFTPFLFAMVMAYLMQGNKDGTGKKLSASHSSYQLLRGTLDFLSTHDFKTTPIFLGEHQKSEFSKDEFLNHYEVAIVDPSGTLNLAANMTVSGLDQLQHEAKLAMTYFNDTTDQFESLFLKNVNDVKSKFDNVVRIPFPKTEIASYSEAIKADYYSYLPYFVQHMSAVLKRGLSNRVDLVAIQYTNPTTHWAVTEAVQDFEKEVVITVGLLLNSDNAPRLVDMGPQSQDEAAVAEFREFWGNKSELRRFKDGSIVESVVWQTQGYENRSLIVQKIVLYLLSLHLELESSEFVYWAGQLYSYLNFAKSVPENLFSPELKANGFHPVMTAFGQFSKQLRTIDDALPLLINNVYPASSSLCYTAVTLPHPVDFNNMIAYPTTTRYFEAIDVVIHIERSAKFPDDLGVLQKVKHAFYLKMSQELKSRFHVDSVVVDDVNEKNPLAIRGYLDVYYYGYVFRCHICLEQESTLLSKIVESSSSTKLNKEMAKEALSKFMYGLRYKQTHTFYVQAMCARFTAYSSTVRLIKRWFGAHLLSHQVSEEMIELLVAHVFLAPQPWVAPVNTLTASTRVLTLLATWDWQNTPLMVDIEGEMTAKDREEIMTEFLQHRRTNPQMTVGAMTIATAKDHSGHRWTGKKPNRAIAARIGALARASVQVIQTAEASQDIKRVFVTPMNDYSVILQLDTERCTRYYQNMHPEAKYLKSADYGRVAELGDKAYAQLDPMTDFIRDVEKVYGHTLMVFHNQYGGDKLALVWNPSTATPMPWKVAAGYNSAPVDINKNGFLKPAKGKKEISNLISPNFAAIVAEIERLGKNGIFKQEE</sequence>
<dbReference type="PANTHER" id="PTHR17972">
    <property type="entry name" value="NUCLEOLAR RNA-ASSOCIATED PROTEIN"/>
    <property type="match status" value="1"/>
</dbReference>
<dbReference type="Gene3D" id="3.30.70.3030">
    <property type="match status" value="1"/>
</dbReference>
<feature type="domain" description="Nrap protein" evidence="11">
    <location>
        <begin position="881"/>
        <end position="1036"/>
    </location>
</feature>
<dbReference type="Pfam" id="PF17406">
    <property type="entry name" value="Nrap_D5"/>
    <property type="match status" value="1"/>
</dbReference>
<dbReference type="InterPro" id="IPR005554">
    <property type="entry name" value="NOL6/Upt22"/>
</dbReference>